<dbReference type="Pfam" id="PF01243">
    <property type="entry name" value="PNPOx_N"/>
    <property type="match status" value="1"/>
</dbReference>
<dbReference type="InterPro" id="IPR012349">
    <property type="entry name" value="Split_barrel_FMN-bd"/>
</dbReference>
<protein>
    <submittedName>
        <fullName evidence="2">Pyridoxamine 5'-phosphate oxidase family protein</fullName>
    </submittedName>
</protein>
<organism evidence="2 3">
    <name type="scientific">Fodinicola feengrottensis</name>
    <dbReference type="NCBI Taxonomy" id="435914"/>
    <lineage>
        <taxon>Bacteria</taxon>
        <taxon>Bacillati</taxon>
        <taxon>Actinomycetota</taxon>
        <taxon>Actinomycetes</taxon>
        <taxon>Mycobacteriales</taxon>
        <taxon>Fodinicola</taxon>
    </lineage>
</organism>
<dbReference type="Proteomes" id="UP001500618">
    <property type="component" value="Unassembled WGS sequence"/>
</dbReference>
<dbReference type="SUPFAM" id="SSF50475">
    <property type="entry name" value="FMN-binding split barrel"/>
    <property type="match status" value="1"/>
</dbReference>
<proteinExistence type="predicted"/>
<keyword evidence="3" id="KW-1185">Reference proteome</keyword>
<dbReference type="EMBL" id="BAAANY010000005">
    <property type="protein sequence ID" value="GAA1666934.1"/>
    <property type="molecule type" value="Genomic_DNA"/>
</dbReference>
<sequence length="167" mass="18546">MDHQKVMNELTKPISQELINSAIPARFAFNGEDGFPRVVPMAFHWNGADIVMCTTTNSLKYPALRKFPKVALTIDTEGFPPRVLLIRGTASTEVVDGIPQEYIDASHKIVPLAGHAEWEAGVRSLYPQMVRITIHPEWARLQDFQTTLPQNVEKLIRVAQAAQGGSA</sequence>
<dbReference type="InterPro" id="IPR011576">
    <property type="entry name" value="Pyridox_Oxase_N"/>
</dbReference>
<evidence type="ECO:0000259" key="1">
    <source>
        <dbReference type="Pfam" id="PF01243"/>
    </source>
</evidence>
<evidence type="ECO:0000313" key="2">
    <source>
        <dbReference type="EMBL" id="GAA1666934.1"/>
    </source>
</evidence>
<evidence type="ECO:0000313" key="3">
    <source>
        <dbReference type="Proteomes" id="UP001500618"/>
    </source>
</evidence>
<reference evidence="2 3" key="1">
    <citation type="journal article" date="2019" name="Int. J. Syst. Evol. Microbiol.">
        <title>The Global Catalogue of Microorganisms (GCM) 10K type strain sequencing project: providing services to taxonomists for standard genome sequencing and annotation.</title>
        <authorList>
            <consortium name="The Broad Institute Genomics Platform"/>
            <consortium name="The Broad Institute Genome Sequencing Center for Infectious Disease"/>
            <person name="Wu L."/>
            <person name="Ma J."/>
        </authorList>
    </citation>
    <scope>NUCLEOTIDE SEQUENCE [LARGE SCALE GENOMIC DNA]</scope>
    <source>
        <strain evidence="2 3">JCM 14718</strain>
    </source>
</reference>
<name>A0ABN2G822_9ACTN</name>
<comment type="caution">
    <text evidence="2">The sequence shown here is derived from an EMBL/GenBank/DDBJ whole genome shotgun (WGS) entry which is preliminary data.</text>
</comment>
<feature type="domain" description="Pyridoxamine 5'-phosphate oxidase N-terminal" evidence="1">
    <location>
        <begin position="16"/>
        <end position="97"/>
    </location>
</feature>
<dbReference type="Gene3D" id="2.30.110.10">
    <property type="entry name" value="Electron Transport, Fmn-binding Protein, Chain A"/>
    <property type="match status" value="1"/>
</dbReference>
<gene>
    <name evidence="2" type="ORF">GCM10009765_15540</name>
</gene>
<accession>A0ABN2G822</accession>